<protein>
    <submittedName>
        <fullName evidence="2">Transmembrane protein</fullName>
    </submittedName>
</protein>
<dbReference type="EMBL" id="LECT01000025">
    <property type="protein sequence ID" value="KLU04916.1"/>
    <property type="molecule type" value="Genomic_DNA"/>
</dbReference>
<keyword evidence="3" id="KW-1185">Reference proteome</keyword>
<feature type="transmembrane region" description="Helical" evidence="1">
    <location>
        <begin position="150"/>
        <end position="168"/>
    </location>
</feature>
<name>A0A0J1BEG8_RHOIS</name>
<keyword evidence="1 2" id="KW-0812">Transmembrane</keyword>
<keyword evidence="1" id="KW-1133">Transmembrane helix</keyword>
<dbReference type="OrthoDB" id="260678at2"/>
<keyword evidence="1" id="KW-0472">Membrane</keyword>
<sequence length="300" mass="34122">MAPTQRITRLQWLAWAVIAIGTIVQAVVPNQVPQTVSLCFMTTGFTWFITWASIQSVLCSGRIWTSFLKAWSLSHGVLLVLTAGHLLNLWFQGRTTRLSSWVDHWTVISGVSFGTTISLLATMFLVGGWKLFRIRLRDRVTGDPVTPAKVSLIDLMLLTAAVAIHITVYRLQHKWIFEPNTGFLGPGFAFFVVLTVCLSVGFMGWWVVLLPSWVSMARHWSVLRRRIVWTAFYLAWLVLAAIAWIGNWTEPDFWITFLVGAGWIVCNLLLVHWLVVKHPTFIGLEWYRLPKTVSHKTSSQ</sequence>
<organism evidence="2 3">
    <name type="scientific">Rhodopirellula islandica</name>
    <dbReference type="NCBI Taxonomy" id="595434"/>
    <lineage>
        <taxon>Bacteria</taxon>
        <taxon>Pseudomonadati</taxon>
        <taxon>Planctomycetota</taxon>
        <taxon>Planctomycetia</taxon>
        <taxon>Pirellulales</taxon>
        <taxon>Pirellulaceae</taxon>
        <taxon>Rhodopirellula</taxon>
    </lineage>
</organism>
<gene>
    <name evidence="2" type="ORF">RISK_003184</name>
</gene>
<feature type="transmembrane region" description="Helical" evidence="1">
    <location>
        <begin position="12"/>
        <end position="28"/>
    </location>
</feature>
<evidence type="ECO:0000313" key="2">
    <source>
        <dbReference type="EMBL" id="KLU04916.1"/>
    </source>
</evidence>
<proteinExistence type="predicted"/>
<evidence type="ECO:0000313" key="3">
    <source>
        <dbReference type="Proteomes" id="UP000036367"/>
    </source>
</evidence>
<dbReference type="AlphaFoldDB" id="A0A0J1BEG8"/>
<dbReference type="Proteomes" id="UP000036367">
    <property type="component" value="Unassembled WGS sequence"/>
</dbReference>
<feature type="transmembrane region" description="Helical" evidence="1">
    <location>
        <begin position="66"/>
        <end position="87"/>
    </location>
</feature>
<feature type="transmembrane region" description="Helical" evidence="1">
    <location>
        <begin position="107"/>
        <end position="129"/>
    </location>
</feature>
<dbReference type="PATRIC" id="fig|595434.4.peg.3036"/>
<reference evidence="2" key="1">
    <citation type="submission" date="2015-05" db="EMBL/GenBank/DDBJ databases">
        <title>Permanent draft genome of Rhodopirellula islandicus K833.</title>
        <authorList>
            <person name="Kizina J."/>
            <person name="Richter M."/>
            <person name="Glockner F.O."/>
            <person name="Harder J."/>
        </authorList>
    </citation>
    <scope>NUCLEOTIDE SEQUENCE [LARGE SCALE GENOMIC DNA]</scope>
    <source>
        <strain evidence="2">K833</strain>
    </source>
</reference>
<evidence type="ECO:0000256" key="1">
    <source>
        <dbReference type="SAM" id="Phobius"/>
    </source>
</evidence>
<comment type="caution">
    <text evidence="2">The sequence shown here is derived from an EMBL/GenBank/DDBJ whole genome shotgun (WGS) entry which is preliminary data.</text>
</comment>
<dbReference type="STRING" id="595434.RISK_003184"/>
<feature type="transmembrane region" description="Helical" evidence="1">
    <location>
        <begin position="227"/>
        <end position="247"/>
    </location>
</feature>
<dbReference type="RefSeq" id="WP_047814708.1">
    <property type="nucleotide sequence ID" value="NZ_LECT01000025.1"/>
</dbReference>
<feature type="transmembrane region" description="Helical" evidence="1">
    <location>
        <begin position="188"/>
        <end position="215"/>
    </location>
</feature>
<accession>A0A0J1BEG8</accession>
<feature type="transmembrane region" description="Helical" evidence="1">
    <location>
        <begin position="253"/>
        <end position="276"/>
    </location>
</feature>